<organism evidence="1 2">
    <name type="scientific">Wandonia haliotis</name>
    <dbReference type="NCBI Taxonomy" id="574963"/>
    <lineage>
        <taxon>Bacteria</taxon>
        <taxon>Pseudomonadati</taxon>
        <taxon>Bacteroidota</taxon>
        <taxon>Flavobacteriia</taxon>
        <taxon>Flavobacteriales</taxon>
        <taxon>Crocinitomicaceae</taxon>
        <taxon>Wandonia</taxon>
    </lineage>
</organism>
<evidence type="ECO:0000313" key="1">
    <source>
        <dbReference type="EMBL" id="GAA0875785.1"/>
    </source>
</evidence>
<keyword evidence="2" id="KW-1185">Reference proteome</keyword>
<reference evidence="2" key="1">
    <citation type="journal article" date="2019" name="Int. J. Syst. Evol. Microbiol.">
        <title>The Global Catalogue of Microorganisms (GCM) 10K type strain sequencing project: providing services to taxonomists for standard genome sequencing and annotation.</title>
        <authorList>
            <consortium name="The Broad Institute Genomics Platform"/>
            <consortium name="The Broad Institute Genome Sequencing Center for Infectious Disease"/>
            <person name="Wu L."/>
            <person name="Ma J."/>
        </authorList>
    </citation>
    <scope>NUCLEOTIDE SEQUENCE [LARGE SCALE GENOMIC DNA]</scope>
    <source>
        <strain evidence="2">JCM 16083</strain>
    </source>
</reference>
<comment type="caution">
    <text evidence="1">The sequence shown here is derived from an EMBL/GenBank/DDBJ whole genome shotgun (WGS) entry which is preliminary data.</text>
</comment>
<protein>
    <submittedName>
        <fullName evidence="1">Uncharacterized protein</fullName>
    </submittedName>
</protein>
<dbReference type="RefSeq" id="WP_343787630.1">
    <property type="nucleotide sequence ID" value="NZ_BAAAFH010000011.1"/>
</dbReference>
<dbReference type="EMBL" id="BAAAFH010000011">
    <property type="protein sequence ID" value="GAA0875785.1"/>
    <property type="molecule type" value="Genomic_DNA"/>
</dbReference>
<dbReference type="Proteomes" id="UP001501126">
    <property type="component" value="Unassembled WGS sequence"/>
</dbReference>
<sequence length="128" mass="14782">MEKEYSIYLGSNKIGTTRLEKADAPMGVVFGEINFVEKESKYDLIKSYCKDNNIELEDDYPKDKLISTRTIDSLVIRNEEGFEIKGIGNQISGMDSEGFEISIEGIAYPFYEEEFPHHVKVYNEMFKE</sequence>
<accession>A0ABP3Y2Q6</accession>
<proteinExistence type="predicted"/>
<gene>
    <name evidence="1" type="ORF">GCM10009118_21940</name>
</gene>
<name>A0ABP3Y2Q6_9FLAO</name>
<evidence type="ECO:0000313" key="2">
    <source>
        <dbReference type="Proteomes" id="UP001501126"/>
    </source>
</evidence>